<sequence length="216" mass="23769">MFAVSQLTKLVAHRHGVADYVQAGLVFVSVTWIYSAYLWLTNNPKLENSELERWNLMLGMFCFFGMAVGIPLLAKGNGALLAFSLLAAVVVHFLTFGRIRNVSTAAYDRLAPYAFATSLLIIFAVFAPEPWRWVLWGLAMLTLFFPAARRGFEHFAVELRARHFVERHGLMLIIALGEGVIALGAGASEQGFSTGLAGVVLTGIMLLGALWWVYSA</sequence>
<name>A0ABP9V9D0_9DEIO</name>
<feature type="transmembrane region" description="Helical" evidence="1">
    <location>
        <begin position="54"/>
        <end position="74"/>
    </location>
</feature>
<feature type="transmembrane region" description="Helical" evidence="1">
    <location>
        <begin position="169"/>
        <end position="188"/>
    </location>
</feature>
<proteinExistence type="predicted"/>
<evidence type="ECO:0000313" key="2">
    <source>
        <dbReference type="EMBL" id="GAA5501871.1"/>
    </source>
</evidence>
<feature type="transmembrane region" description="Helical" evidence="1">
    <location>
        <begin position="133"/>
        <end position="148"/>
    </location>
</feature>
<evidence type="ECO:0000313" key="3">
    <source>
        <dbReference type="Proteomes" id="UP001458946"/>
    </source>
</evidence>
<organism evidence="2 3">
    <name type="scientific">Deinococcus xinjiangensis</name>
    <dbReference type="NCBI Taxonomy" id="457454"/>
    <lineage>
        <taxon>Bacteria</taxon>
        <taxon>Thermotogati</taxon>
        <taxon>Deinococcota</taxon>
        <taxon>Deinococci</taxon>
        <taxon>Deinococcales</taxon>
        <taxon>Deinococcaceae</taxon>
        <taxon>Deinococcus</taxon>
    </lineage>
</organism>
<feature type="transmembrane region" description="Helical" evidence="1">
    <location>
        <begin position="194"/>
        <end position="214"/>
    </location>
</feature>
<gene>
    <name evidence="2" type="ORF">Dxin01_01610</name>
</gene>
<dbReference type="InterPro" id="IPR010640">
    <property type="entry name" value="Low_temperature_requirement_A"/>
</dbReference>
<accession>A0ABP9V9D0</accession>
<evidence type="ECO:0008006" key="4">
    <source>
        <dbReference type="Google" id="ProtNLM"/>
    </source>
</evidence>
<dbReference type="EMBL" id="BAABRN010000014">
    <property type="protein sequence ID" value="GAA5501871.1"/>
    <property type="molecule type" value="Genomic_DNA"/>
</dbReference>
<reference evidence="2 3" key="1">
    <citation type="submission" date="2024-02" db="EMBL/GenBank/DDBJ databases">
        <title>Deinococcus xinjiangensis NBRC 107630.</title>
        <authorList>
            <person name="Ichikawa N."/>
            <person name="Katano-Makiyama Y."/>
            <person name="Hidaka K."/>
        </authorList>
    </citation>
    <scope>NUCLEOTIDE SEQUENCE [LARGE SCALE GENOMIC DNA]</scope>
    <source>
        <strain evidence="2 3">NBRC 107630</strain>
    </source>
</reference>
<dbReference type="Proteomes" id="UP001458946">
    <property type="component" value="Unassembled WGS sequence"/>
</dbReference>
<evidence type="ECO:0000256" key="1">
    <source>
        <dbReference type="SAM" id="Phobius"/>
    </source>
</evidence>
<comment type="caution">
    <text evidence="2">The sequence shown here is derived from an EMBL/GenBank/DDBJ whole genome shotgun (WGS) entry which is preliminary data.</text>
</comment>
<feature type="transmembrane region" description="Helical" evidence="1">
    <location>
        <begin position="110"/>
        <end position="127"/>
    </location>
</feature>
<keyword evidence="1" id="KW-1133">Transmembrane helix</keyword>
<feature type="transmembrane region" description="Helical" evidence="1">
    <location>
        <begin position="20"/>
        <end position="42"/>
    </location>
</feature>
<keyword evidence="1" id="KW-0812">Transmembrane</keyword>
<dbReference type="Pfam" id="PF06772">
    <property type="entry name" value="LtrA"/>
    <property type="match status" value="1"/>
</dbReference>
<keyword evidence="3" id="KW-1185">Reference proteome</keyword>
<feature type="transmembrane region" description="Helical" evidence="1">
    <location>
        <begin position="80"/>
        <end position="98"/>
    </location>
</feature>
<keyword evidence="1" id="KW-0472">Membrane</keyword>
<protein>
    <recommendedName>
        <fullName evidence="4">Low temperature requirement A</fullName>
    </recommendedName>
</protein>